<keyword evidence="3" id="KW-0732">Signal</keyword>
<feature type="disulfide bond" evidence="2">
    <location>
        <begin position="126"/>
        <end position="138"/>
    </location>
</feature>
<feature type="signal peptide" evidence="3">
    <location>
        <begin position="1"/>
        <end position="25"/>
    </location>
</feature>
<dbReference type="PANTHER" id="PTHR37981:SF1">
    <property type="entry name" value="SGNH HYDROLASE-TYPE ESTERASE DOMAIN-CONTAINING PROTEIN"/>
    <property type="match status" value="1"/>
</dbReference>
<dbReference type="Proteomes" id="UP000076660">
    <property type="component" value="Unassembled WGS sequence"/>
</dbReference>
<evidence type="ECO:0000256" key="2">
    <source>
        <dbReference type="PIRSR" id="PIRSR637460-2"/>
    </source>
</evidence>
<dbReference type="InterPro" id="IPR036514">
    <property type="entry name" value="SGNH_hydro_sf"/>
</dbReference>
<gene>
    <name evidence="5" type="ORF">AVR91_0200360</name>
</gene>
<evidence type="ECO:0000313" key="5">
    <source>
        <dbReference type="EMBL" id="ONF75009.1"/>
    </source>
</evidence>
<dbReference type="EMBL" id="LQMT02000002">
    <property type="protein sequence ID" value="ONF75009.1"/>
    <property type="molecule type" value="Genomic_DNA"/>
</dbReference>
<sequence>MRLGSALIAAALALTVTVGAGSASAATAGAVKYVALGDSSVAGPGILPQDFSPCLRSTRNWPNVVAQRLGAELTDVSCNAATIDDMAGRQLGFVAPQYEALRPDTDLVTITVGANDIGLGFVVPSCYNALPQPIGSSCKARYTAGGVDQLAGRIAAIAPRVGAVLDEIHRRSPGALVVVVSYATYFKPGGCYPKELIWGVDADYLQATWDRLHATLAAQAGSHNAEFVDVRTPSMGHGICESIAEKWMEGTLPTSPATPFHPNATGMARTGAVVAAAIGA</sequence>
<feature type="disulfide bond" evidence="2">
    <location>
        <begin position="54"/>
        <end position="78"/>
    </location>
</feature>
<dbReference type="GO" id="GO:0004806">
    <property type="term" value="F:triacylglycerol lipase activity"/>
    <property type="evidence" value="ECO:0007669"/>
    <property type="project" value="TreeGrafter"/>
</dbReference>
<comment type="caution">
    <text evidence="5">The sequence shown here is derived from an EMBL/GenBank/DDBJ whole genome shotgun (WGS) entry which is preliminary data.</text>
</comment>
<dbReference type="OrthoDB" id="5503950at2"/>
<organism evidence="5 6">
    <name type="scientific">Amycolatopsis keratiniphila subsp. keratiniphila</name>
    <dbReference type="NCBI Taxonomy" id="227715"/>
    <lineage>
        <taxon>Bacteria</taxon>
        <taxon>Bacillati</taxon>
        <taxon>Actinomycetota</taxon>
        <taxon>Actinomycetes</taxon>
        <taxon>Pseudonocardiales</taxon>
        <taxon>Pseudonocardiaceae</taxon>
        <taxon>Amycolatopsis</taxon>
        <taxon>Amycolatopsis japonica group</taxon>
    </lineage>
</organism>
<dbReference type="RefSeq" id="WP_063823101.1">
    <property type="nucleotide sequence ID" value="NZ_LQMT02000002.1"/>
</dbReference>
<evidence type="ECO:0000313" key="6">
    <source>
        <dbReference type="Proteomes" id="UP000076660"/>
    </source>
</evidence>
<protein>
    <recommendedName>
        <fullName evidence="4">SGNH hydrolase-type esterase domain-containing protein</fullName>
    </recommendedName>
</protein>
<dbReference type="SUPFAM" id="SSF52266">
    <property type="entry name" value="SGNH hydrolase"/>
    <property type="match status" value="1"/>
</dbReference>
<dbReference type="Pfam" id="PF13472">
    <property type="entry name" value="Lipase_GDSL_2"/>
    <property type="match status" value="1"/>
</dbReference>
<reference evidence="5 6" key="1">
    <citation type="submission" date="2016-12" db="EMBL/GenBank/DDBJ databases">
        <title>Amycolatopsis keratiniphila subsp. keratiniphila genome sequencing and assembly.</title>
        <authorList>
            <person name="Mayilraj S."/>
            <person name="Kaur N."/>
        </authorList>
    </citation>
    <scope>NUCLEOTIDE SEQUENCE [LARGE SCALE GENOMIC DNA]</scope>
    <source>
        <strain evidence="5 6">DSM 44409</strain>
    </source>
</reference>
<evidence type="ECO:0000256" key="3">
    <source>
        <dbReference type="SAM" id="SignalP"/>
    </source>
</evidence>
<dbReference type="AlphaFoldDB" id="A0A1W2M497"/>
<dbReference type="CDD" id="cd01823">
    <property type="entry name" value="SEST_like"/>
    <property type="match status" value="1"/>
</dbReference>
<dbReference type="Gene3D" id="3.40.50.1110">
    <property type="entry name" value="SGNH hydrolase"/>
    <property type="match status" value="1"/>
</dbReference>
<accession>A0A1W2M497</accession>
<proteinExistence type="predicted"/>
<feature type="domain" description="SGNH hydrolase-type esterase" evidence="4">
    <location>
        <begin position="35"/>
        <end position="268"/>
    </location>
</feature>
<feature type="active site" description="Nucleophile" evidence="1">
    <location>
        <position position="39"/>
    </location>
</feature>
<feature type="chain" id="PRO_5010723548" description="SGNH hydrolase-type esterase domain-containing protein" evidence="3">
    <location>
        <begin position="26"/>
        <end position="280"/>
    </location>
</feature>
<evidence type="ECO:0000256" key="1">
    <source>
        <dbReference type="PIRSR" id="PIRSR637460-1"/>
    </source>
</evidence>
<dbReference type="GO" id="GO:0019433">
    <property type="term" value="P:triglyceride catabolic process"/>
    <property type="evidence" value="ECO:0007669"/>
    <property type="project" value="TreeGrafter"/>
</dbReference>
<dbReference type="PANTHER" id="PTHR37981">
    <property type="entry name" value="LIPASE 2"/>
    <property type="match status" value="1"/>
</dbReference>
<dbReference type="InterPro" id="IPR037460">
    <property type="entry name" value="SEST-like"/>
</dbReference>
<feature type="disulfide bond" evidence="2">
    <location>
        <begin position="191"/>
        <end position="240"/>
    </location>
</feature>
<feature type="active site" evidence="1">
    <location>
        <position position="261"/>
    </location>
</feature>
<keyword evidence="2" id="KW-1015">Disulfide bond</keyword>
<name>A0A1W2M497_9PSEU</name>
<dbReference type="InterPro" id="IPR013830">
    <property type="entry name" value="SGNH_hydro"/>
</dbReference>
<evidence type="ECO:0000259" key="4">
    <source>
        <dbReference type="Pfam" id="PF13472"/>
    </source>
</evidence>